<name>A0A5S5D5M5_9SPHI</name>
<dbReference type="PANTHER" id="PTHR30273">
    <property type="entry name" value="PERIPLASMIC SIGNAL SENSOR AND SIGMA FACTOR ACTIVATOR FECR-RELATED"/>
    <property type="match status" value="1"/>
</dbReference>
<sequence>MNDFEKLVSTIFSSLFAKKDKPADQSSLEDELGKLPPETRTIIEQLEAKDILQESAAYSRFKKANDARRATVLRHIREQTGEGKRSNTIAFHRYLTAACTIISLGVCSILFMPKLNDSHNSENQTATHTIEPGGSKATLTLGDGQVIQLDSIPGGIVIDQGLHYADGRPVQLGAVQPENMMATLQTPRGGEYILTLSDGSRIHMNADSKLTYPISFHGNTREVTLHGEAYFEIASNKEKPFHVHTKHNEIVVLGTHFNIRSYQEETLSYVTLVEGRVRLQDGFHNPELTPGMQGISDGTATRIRSVNVEDFISWKNGLFVFQNENLEAVAAKISRWYDIDIEIAPSARQVRIWGGLSKYDTFDKVLDILQLIDNDLIINIDGRRVHIMK</sequence>
<dbReference type="InterPro" id="IPR006860">
    <property type="entry name" value="FecR"/>
</dbReference>
<organism evidence="3 4">
    <name type="scientific">Sphingobacterium allocomposti</name>
    <dbReference type="NCBI Taxonomy" id="415956"/>
    <lineage>
        <taxon>Bacteria</taxon>
        <taxon>Pseudomonadati</taxon>
        <taxon>Bacteroidota</taxon>
        <taxon>Sphingobacteriia</taxon>
        <taxon>Sphingobacteriales</taxon>
        <taxon>Sphingobacteriaceae</taxon>
        <taxon>Sphingobacterium</taxon>
    </lineage>
</organism>
<evidence type="ECO:0000313" key="4">
    <source>
        <dbReference type="Proteomes" id="UP000325105"/>
    </source>
</evidence>
<keyword evidence="4" id="KW-1185">Reference proteome</keyword>
<protein>
    <submittedName>
        <fullName evidence="3">FecR family protein</fullName>
    </submittedName>
</protein>
<gene>
    <name evidence="3" type="ORF">BC792_1208</name>
</gene>
<dbReference type="PANTHER" id="PTHR30273:SF2">
    <property type="entry name" value="PROTEIN FECR"/>
    <property type="match status" value="1"/>
</dbReference>
<accession>A0A5S5D5M5</accession>
<evidence type="ECO:0000313" key="3">
    <source>
        <dbReference type="EMBL" id="TYP91300.1"/>
    </source>
</evidence>
<reference evidence="3 4" key="1">
    <citation type="submission" date="2019-07" db="EMBL/GenBank/DDBJ databases">
        <title>Genomic Encyclopedia of Archaeal and Bacterial Type Strains, Phase II (KMG-II): from individual species to whole genera.</title>
        <authorList>
            <person name="Goeker M."/>
        </authorList>
    </citation>
    <scope>NUCLEOTIDE SEQUENCE [LARGE SCALE GENOMIC DNA]</scope>
    <source>
        <strain evidence="3 4">DSM 18850</strain>
    </source>
</reference>
<evidence type="ECO:0000259" key="1">
    <source>
        <dbReference type="Pfam" id="PF04773"/>
    </source>
</evidence>
<dbReference type="Pfam" id="PF16344">
    <property type="entry name" value="FecR_C"/>
    <property type="match status" value="1"/>
</dbReference>
<dbReference type="OrthoDB" id="695923at2"/>
<dbReference type="Gene3D" id="2.60.120.1440">
    <property type="match status" value="1"/>
</dbReference>
<proteinExistence type="predicted"/>
<dbReference type="Gene3D" id="3.55.50.30">
    <property type="match status" value="1"/>
</dbReference>
<dbReference type="InterPro" id="IPR012373">
    <property type="entry name" value="Ferrdict_sens_TM"/>
</dbReference>
<comment type="caution">
    <text evidence="3">The sequence shown here is derived from an EMBL/GenBank/DDBJ whole genome shotgun (WGS) entry which is preliminary data.</text>
</comment>
<dbReference type="Pfam" id="PF04773">
    <property type="entry name" value="FecR"/>
    <property type="match status" value="1"/>
</dbReference>
<feature type="domain" description="FecR protein" evidence="1">
    <location>
        <begin position="183"/>
        <end position="278"/>
    </location>
</feature>
<dbReference type="InterPro" id="IPR032508">
    <property type="entry name" value="FecR_C"/>
</dbReference>
<evidence type="ECO:0000259" key="2">
    <source>
        <dbReference type="Pfam" id="PF16344"/>
    </source>
</evidence>
<dbReference type="AlphaFoldDB" id="A0A5S5D5M5"/>
<dbReference type="GO" id="GO:0016989">
    <property type="term" value="F:sigma factor antagonist activity"/>
    <property type="evidence" value="ECO:0007669"/>
    <property type="project" value="TreeGrafter"/>
</dbReference>
<dbReference type="Proteomes" id="UP000325105">
    <property type="component" value="Unassembled WGS sequence"/>
</dbReference>
<dbReference type="EMBL" id="VNHX01000020">
    <property type="protein sequence ID" value="TYP91300.1"/>
    <property type="molecule type" value="Genomic_DNA"/>
</dbReference>
<dbReference type="RefSeq" id="WP_148909587.1">
    <property type="nucleotide sequence ID" value="NZ_VNHX01000020.1"/>
</dbReference>
<feature type="domain" description="Protein FecR C-terminal" evidence="2">
    <location>
        <begin position="319"/>
        <end position="387"/>
    </location>
</feature>